<gene>
    <name evidence="1" type="ORF">FOXG_18648</name>
</gene>
<evidence type="ECO:0000313" key="2">
    <source>
        <dbReference type="Proteomes" id="UP000009097"/>
    </source>
</evidence>
<dbReference type="KEGG" id="fox:FOXG_18648"/>
<dbReference type="AlphaFoldDB" id="A0A0J9ULF5"/>
<reference evidence="1" key="1">
    <citation type="submission" date="2007-04" db="EMBL/GenBank/DDBJ databases">
        <authorList>
            <consortium name="The Broad Institute Genome Sequencing Platform"/>
            <person name="Birren B."/>
            <person name="Lander E."/>
            <person name="Galagan J."/>
            <person name="Nusbaum C."/>
            <person name="Devon K."/>
            <person name="Ma L.-J."/>
            <person name="Jaffe D."/>
            <person name="Butler J."/>
            <person name="Alvarez P."/>
            <person name="Gnerre S."/>
            <person name="Grabherr M."/>
            <person name="Kleber M."/>
            <person name="Mauceli E."/>
            <person name="Brockman W."/>
            <person name="MacCallum I.A."/>
            <person name="Young S."/>
            <person name="LaButti K."/>
            <person name="DeCaprio D."/>
            <person name="Crawford M."/>
            <person name="Koehrsen M."/>
            <person name="Engels R."/>
            <person name="Montgomery P."/>
            <person name="Pearson M."/>
            <person name="Howarth C."/>
            <person name="Larson L."/>
            <person name="White J."/>
            <person name="O'Leary S."/>
            <person name="Kodira C."/>
            <person name="Zeng Q."/>
            <person name="Yandava C."/>
            <person name="Alvarado L."/>
            <person name="Kistler C."/>
            <person name="Shim W.-B."/>
            <person name="Kang S."/>
            <person name="Woloshuk C."/>
        </authorList>
    </citation>
    <scope>NUCLEOTIDE SEQUENCE</scope>
    <source>
        <strain evidence="1">4287</strain>
    </source>
</reference>
<accession>A0A0J9ULF5</accession>
<dbReference type="EMBL" id="DS231699">
    <property type="protein sequence ID" value="KNB00090.1"/>
    <property type="molecule type" value="Genomic_DNA"/>
</dbReference>
<organism evidence="1 2">
    <name type="scientific">Fusarium oxysporum f. sp. lycopersici (strain 4287 / CBS 123668 / FGSC 9935 / NRRL 34936)</name>
    <name type="common">Fusarium vascular wilt of tomato</name>
    <dbReference type="NCBI Taxonomy" id="426428"/>
    <lineage>
        <taxon>Eukaryota</taxon>
        <taxon>Fungi</taxon>
        <taxon>Dikarya</taxon>
        <taxon>Ascomycota</taxon>
        <taxon>Pezizomycotina</taxon>
        <taxon>Sordariomycetes</taxon>
        <taxon>Hypocreomycetidae</taxon>
        <taxon>Hypocreales</taxon>
        <taxon>Nectriaceae</taxon>
        <taxon>Fusarium</taxon>
        <taxon>Fusarium oxysporum species complex</taxon>
    </lineage>
</organism>
<dbReference type="RefSeq" id="XP_018238135.1">
    <property type="nucleotide sequence ID" value="XM_018398786.1"/>
</dbReference>
<sequence>MEVSSESNHFPILRFPNEVLRIIMEKASEPMSPNNHPNYLALPYYGDLVSLVLVCPRFNEIATKTLYSCICLYADEYRDGGGNNRLSTSTRVVRLHETLRENIQLRRYCTCFILVNSRNSQQGGPVESLSLPIDQPWDPAPPHQLSTPWAKAFASIVLDCTKWLFNTRILVISGHAHGTYLPELGDITYRVLSCAKISMPRLERIEILKGISYHRDALTLYDIQLGLSGGCSSLKHLIIRRRVRNSSRLHRSNALLPRSLRNFNTRSGFSLSSFALINSSDHPNAVRDFVTWLKGLEHFTLRWEHEFRFEGRKDPQWSLNLVGDILKPHRDSIKSIKLGKMSQPGLGDFDASNFPNLETLTMHHEDLRGIYISNCLQLQAAKLHDVVITTDDIEEEMFYNA</sequence>
<evidence type="ECO:0000313" key="1">
    <source>
        <dbReference type="EMBL" id="KNB00090.1"/>
    </source>
</evidence>
<reference evidence="1" key="2">
    <citation type="journal article" date="2010" name="Nature">
        <title>Comparative genomics reveals mobile pathogenicity chromosomes in Fusarium.</title>
        <authorList>
            <person name="Ma L.J."/>
            <person name="van der Does H.C."/>
            <person name="Borkovich K.A."/>
            <person name="Coleman J.J."/>
            <person name="Daboussi M.J."/>
            <person name="Di Pietro A."/>
            <person name="Dufresne M."/>
            <person name="Freitag M."/>
            <person name="Grabherr M."/>
            <person name="Henrissat B."/>
            <person name="Houterman P.M."/>
            <person name="Kang S."/>
            <person name="Shim W.B."/>
            <person name="Woloshuk C."/>
            <person name="Xie X."/>
            <person name="Xu J.R."/>
            <person name="Antoniw J."/>
            <person name="Baker S.E."/>
            <person name="Bluhm B.H."/>
            <person name="Breakspear A."/>
            <person name="Brown D.W."/>
            <person name="Butchko R.A."/>
            <person name="Chapman S."/>
            <person name="Coulson R."/>
            <person name="Coutinho P.M."/>
            <person name="Danchin E.G."/>
            <person name="Diener A."/>
            <person name="Gale L.R."/>
            <person name="Gardiner D.M."/>
            <person name="Goff S."/>
            <person name="Hammond-Kosack K.E."/>
            <person name="Hilburn K."/>
            <person name="Hua-Van A."/>
            <person name="Jonkers W."/>
            <person name="Kazan K."/>
            <person name="Kodira C.D."/>
            <person name="Koehrsen M."/>
            <person name="Kumar L."/>
            <person name="Lee Y.H."/>
            <person name="Li L."/>
            <person name="Manners J.M."/>
            <person name="Miranda-Saavedra D."/>
            <person name="Mukherjee M."/>
            <person name="Park G."/>
            <person name="Park J."/>
            <person name="Park S.Y."/>
            <person name="Proctor R.H."/>
            <person name="Regev A."/>
            <person name="Ruiz-Roldan M.C."/>
            <person name="Sain D."/>
            <person name="Sakthikumar S."/>
            <person name="Sykes S."/>
            <person name="Schwartz D.C."/>
            <person name="Turgeon B.G."/>
            <person name="Wapinski I."/>
            <person name="Yoder O."/>
            <person name="Young S."/>
            <person name="Zeng Q."/>
            <person name="Zhou S."/>
            <person name="Galagan J."/>
            <person name="Cuomo C.A."/>
            <person name="Kistler H.C."/>
            <person name="Rep M."/>
        </authorList>
    </citation>
    <scope>NUCLEOTIDE SEQUENCE [LARGE SCALE GENOMIC DNA]</scope>
    <source>
        <strain evidence="1">4287</strain>
    </source>
</reference>
<evidence type="ECO:0008006" key="3">
    <source>
        <dbReference type="Google" id="ProtNLM"/>
    </source>
</evidence>
<proteinExistence type="predicted"/>
<dbReference type="VEuPathDB" id="FungiDB:FOXG_18648"/>
<name>A0A0J9ULF5_FUSO4</name>
<dbReference type="Proteomes" id="UP000009097">
    <property type="component" value="Unassembled WGS sequence"/>
</dbReference>
<dbReference type="OrthoDB" id="5139510at2759"/>
<dbReference type="GeneID" id="28959354"/>
<protein>
    <recommendedName>
        <fullName evidence="3">F-box domain-containing protein</fullName>
    </recommendedName>
</protein>